<dbReference type="EMBL" id="CP032345">
    <property type="protein sequence ID" value="QCO16195.1"/>
    <property type="molecule type" value="Genomic_DNA"/>
</dbReference>
<dbReference type="InterPro" id="IPR036162">
    <property type="entry name" value="Resolvase-like_N_sf"/>
</dbReference>
<dbReference type="PANTHER" id="PTHR30461:SF2">
    <property type="entry name" value="SERINE RECOMBINASE PINE-RELATED"/>
    <property type="match status" value="1"/>
</dbReference>
<evidence type="ECO:0000313" key="5">
    <source>
        <dbReference type="Proteomes" id="UP000298693"/>
    </source>
</evidence>
<dbReference type="InterPro" id="IPR050639">
    <property type="entry name" value="SSR_resolvase"/>
</dbReference>
<dbReference type="Gene3D" id="3.40.50.1390">
    <property type="entry name" value="Resolvase, N-terminal catalytic domain"/>
    <property type="match status" value="1"/>
</dbReference>
<protein>
    <submittedName>
        <fullName evidence="4">Serine recombinase</fullName>
    </submittedName>
</protein>
<keyword evidence="2" id="KW-0233">DNA recombination</keyword>
<dbReference type="CDD" id="cd00338">
    <property type="entry name" value="Ser_Recombinase"/>
    <property type="match status" value="1"/>
</dbReference>
<evidence type="ECO:0000256" key="2">
    <source>
        <dbReference type="ARBA" id="ARBA00023172"/>
    </source>
</evidence>
<feature type="domain" description="Resolvase/invertase-type recombinase catalytic" evidence="3">
    <location>
        <begin position="9"/>
        <end position="159"/>
    </location>
</feature>
<dbReference type="PANTHER" id="PTHR30461">
    <property type="entry name" value="DNA-INVERTASE FROM LAMBDOID PROPHAGE"/>
    <property type="match status" value="1"/>
</dbReference>
<keyword evidence="1" id="KW-0238">DNA-binding</keyword>
<name>A0A4D8QY75_AZOBR</name>
<organism evidence="4 5">
    <name type="scientific">Azospirillum brasilense</name>
    <dbReference type="NCBI Taxonomy" id="192"/>
    <lineage>
        <taxon>Bacteria</taxon>
        <taxon>Pseudomonadati</taxon>
        <taxon>Pseudomonadota</taxon>
        <taxon>Alphaproteobacteria</taxon>
        <taxon>Rhodospirillales</taxon>
        <taxon>Azospirillaceae</taxon>
        <taxon>Azospirillum</taxon>
    </lineage>
</organism>
<dbReference type="PROSITE" id="PS51736">
    <property type="entry name" value="RECOMBINASES_3"/>
    <property type="match status" value="1"/>
</dbReference>
<sequence length="227" mass="24584">MENDMKPVQAIAYLRTSSAANVGGDSDQRQRAAVDSYASRAGFEVVKEFYDAAVSGADPIDQRDGFTSLLAWATETNVTTIIVENASRFARDLIVQEVGYASLKAQGFTLIAADDPDAFTADTPTARMVRQILGAVSEFEKANLVAKLKGARDRKSAAAGKRIEGRKGYDDTNPDVVREAKRLARKNPKTGKTRSLREIAAELARLGHVTRAGKPFSASQVSRLLAY</sequence>
<accession>A0A4D8QY75</accession>
<evidence type="ECO:0000256" key="1">
    <source>
        <dbReference type="ARBA" id="ARBA00023125"/>
    </source>
</evidence>
<dbReference type="SMART" id="SM00857">
    <property type="entry name" value="Resolvase"/>
    <property type="match status" value="1"/>
</dbReference>
<dbReference type="Pfam" id="PF00239">
    <property type="entry name" value="Resolvase"/>
    <property type="match status" value="1"/>
</dbReference>
<dbReference type="Proteomes" id="UP000298693">
    <property type="component" value="Chromosome"/>
</dbReference>
<dbReference type="GO" id="GO:0000150">
    <property type="term" value="F:DNA strand exchange activity"/>
    <property type="evidence" value="ECO:0007669"/>
    <property type="project" value="InterPro"/>
</dbReference>
<reference evidence="4 5" key="1">
    <citation type="submission" date="2018-09" db="EMBL/GenBank/DDBJ databases">
        <title>Whole genome based analysis of evolution and adaptive divergence in Indian and Brazilian strains of Azospirillum brasilense.</title>
        <authorList>
            <person name="Singh C."/>
            <person name="Tripathi A.K."/>
        </authorList>
    </citation>
    <scope>NUCLEOTIDE SEQUENCE [LARGE SCALE GENOMIC DNA]</scope>
    <source>
        <strain evidence="4 5">MTCC4039</strain>
    </source>
</reference>
<proteinExistence type="predicted"/>
<gene>
    <name evidence="4" type="ORF">D3869_13680</name>
</gene>
<dbReference type="SUPFAM" id="SSF53041">
    <property type="entry name" value="Resolvase-like"/>
    <property type="match status" value="1"/>
</dbReference>
<dbReference type="InterPro" id="IPR006119">
    <property type="entry name" value="Resolv_N"/>
</dbReference>
<evidence type="ECO:0000313" key="4">
    <source>
        <dbReference type="EMBL" id="QCO16195.1"/>
    </source>
</evidence>
<evidence type="ECO:0000259" key="3">
    <source>
        <dbReference type="PROSITE" id="PS51736"/>
    </source>
</evidence>
<dbReference type="AlphaFoldDB" id="A0A4D8QY75"/>
<dbReference type="GO" id="GO:0003677">
    <property type="term" value="F:DNA binding"/>
    <property type="evidence" value="ECO:0007669"/>
    <property type="project" value="UniProtKB-KW"/>
</dbReference>